<dbReference type="InterPro" id="IPR050142">
    <property type="entry name" value="MADS-box/MEF2_TF"/>
</dbReference>
<dbReference type="STRING" id="63057.A0A2P5B075"/>
<evidence type="ECO:0000313" key="8">
    <source>
        <dbReference type="Proteomes" id="UP000237000"/>
    </source>
</evidence>
<dbReference type="GO" id="GO:0046983">
    <property type="term" value="F:protein dimerization activity"/>
    <property type="evidence" value="ECO:0007669"/>
    <property type="project" value="InterPro"/>
</dbReference>
<dbReference type="InterPro" id="IPR036879">
    <property type="entry name" value="TF_MADSbox_sf"/>
</dbReference>
<dbReference type="FunCoup" id="A0A2P5B075">
    <property type="interactions" value="30"/>
</dbReference>
<dbReference type="InterPro" id="IPR002100">
    <property type="entry name" value="TF_MADSbox"/>
</dbReference>
<reference evidence="8" key="1">
    <citation type="submission" date="2016-06" db="EMBL/GenBank/DDBJ databases">
        <title>Parallel loss of symbiosis genes in relatives of nitrogen-fixing non-legume Parasponia.</title>
        <authorList>
            <person name="Van Velzen R."/>
            <person name="Holmer R."/>
            <person name="Bu F."/>
            <person name="Rutten L."/>
            <person name="Van Zeijl A."/>
            <person name="Liu W."/>
            <person name="Santuari L."/>
            <person name="Cao Q."/>
            <person name="Sharma T."/>
            <person name="Shen D."/>
            <person name="Roswanjaya Y."/>
            <person name="Wardhani T."/>
            <person name="Kalhor M.S."/>
            <person name="Jansen J."/>
            <person name="Van den Hoogen J."/>
            <person name="Gungor B."/>
            <person name="Hartog M."/>
            <person name="Hontelez J."/>
            <person name="Verver J."/>
            <person name="Yang W.-C."/>
            <person name="Schijlen E."/>
            <person name="Repin R."/>
            <person name="Schilthuizen M."/>
            <person name="Schranz E."/>
            <person name="Heidstra R."/>
            <person name="Miyata K."/>
            <person name="Fedorova E."/>
            <person name="Kohlen W."/>
            <person name="Bisseling T."/>
            <person name="Smit S."/>
            <person name="Geurts R."/>
        </authorList>
    </citation>
    <scope>NUCLEOTIDE SEQUENCE [LARGE SCALE GENOMIC DNA]</scope>
    <source>
        <strain evidence="8">cv. RG33-2</strain>
    </source>
</reference>
<gene>
    <name evidence="7" type="ORF">TorRG33x02_336520</name>
</gene>
<keyword evidence="4" id="KW-0804">Transcription</keyword>
<dbReference type="AlphaFoldDB" id="A0A2P5B075"/>
<keyword evidence="5" id="KW-0539">Nucleus</keyword>
<evidence type="ECO:0000313" key="7">
    <source>
        <dbReference type="EMBL" id="PON42151.1"/>
    </source>
</evidence>
<evidence type="ECO:0000256" key="2">
    <source>
        <dbReference type="ARBA" id="ARBA00023015"/>
    </source>
</evidence>
<feature type="domain" description="MADS-box" evidence="6">
    <location>
        <begin position="1"/>
        <end position="47"/>
    </location>
</feature>
<dbReference type="GO" id="GO:0005634">
    <property type="term" value="C:nucleus"/>
    <property type="evidence" value="ECO:0007669"/>
    <property type="project" value="UniProtKB-SubCell"/>
</dbReference>
<dbReference type="InParanoid" id="A0A2P5B075"/>
<dbReference type="PRINTS" id="PR00404">
    <property type="entry name" value="MADSDOMAIN"/>
</dbReference>
<keyword evidence="2" id="KW-0805">Transcription regulation</keyword>
<dbReference type="OrthoDB" id="601557at2759"/>
<protein>
    <submittedName>
        <fullName evidence="7">MADS-box transcription factor</fullName>
    </submittedName>
</protein>
<dbReference type="PROSITE" id="PS50066">
    <property type="entry name" value="MADS_BOX_2"/>
    <property type="match status" value="1"/>
</dbReference>
<dbReference type="Proteomes" id="UP000237000">
    <property type="component" value="Unassembled WGS sequence"/>
</dbReference>
<comment type="subcellular location">
    <subcellularLocation>
        <location evidence="1">Nucleus</location>
    </subcellularLocation>
</comment>
<dbReference type="EMBL" id="JXTC01000643">
    <property type="protein sequence ID" value="PON42151.1"/>
    <property type="molecule type" value="Genomic_DNA"/>
</dbReference>
<evidence type="ECO:0000256" key="5">
    <source>
        <dbReference type="ARBA" id="ARBA00023242"/>
    </source>
</evidence>
<dbReference type="PANTHER" id="PTHR48019">
    <property type="entry name" value="SERUM RESPONSE FACTOR HOMOLOG"/>
    <property type="match status" value="1"/>
</dbReference>
<evidence type="ECO:0000259" key="6">
    <source>
        <dbReference type="PROSITE" id="PS50066"/>
    </source>
</evidence>
<accession>A0A2P5B075</accession>
<dbReference type="CDD" id="cd00120">
    <property type="entry name" value="MADS"/>
    <property type="match status" value="1"/>
</dbReference>
<sequence>MGRGKLKLELIANEKSRKTTFQKRKNGIMKKAFEFSILCDTDICVFISGPKTDSGHAQTRTPREGKEEADIETFPPENDRVLRIIQKYQQAVLQRPPNKSYNLTGLLAERNRKVHSDISRFRKKFYAFKYPTSAELIDGLAADELAELVGRLDGKIRVVKQIIEEEKKKESALKNVFKNNHHDYYDQMVDMNKTPSLQTDSSFSVTNPNSMMSLLLGDDNQTSMGLASSFDDHHDHHHHHHHPRAKNYFNGMSSNNTRQYGTTNVTSAFRGPVYDDLTAGVLPENTMHYSTVTTASLRPVYNHPTARMALEKYMMMLNGSGAAGTASSSMQTHG</sequence>
<evidence type="ECO:0000256" key="1">
    <source>
        <dbReference type="ARBA" id="ARBA00004123"/>
    </source>
</evidence>
<dbReference type="SUPFAM" id="SSF55455">
    <property type="entry name" value="SRF-like"/>
    <property type="match status" value="1"/>
</dbReference>
<name>A0A2P5B075_TREOI</name>
<dbReference type="Gene3D" id="3.40.1810.10">
    <property type="entry name" value="Transcription factor, MADS-box"/>
    <property type="match status" value="1"/>
</dbReference>
<dbReference type="Pfam" id="PF00319">
    <property type="entry name" value="SRF-TF"/>
    <property type="match status" value="1"/>
</dbReference>
<keyword evidence="8" id="KW-1185">Reference proteome</keyword>
<evidence type="ECO:0000256" key="4">
    <source>
        <dbReference type="ARBA" id="ARBA00023163"/>
    </source>
</evidence>
<dbReference type="SMART" id="SM00432">
    <property type="entry name" value="MADS"/>
    <property type="match status" value="1"/>
</dbReference>
<dbReference type="GO" id="GO:0003677">
    <property type="term" value="F:DNA binding"/>
    <property type="evidence" value="ECO:0007669"/>
    <property type="project" value="UniProtKB-KW"/>
</dbReference>
<comment type="caution">
    <text evidence="7">The sequence shown here is derived from an EMBL/GenBank/DDBJ whole genome shotgun (WGS) entry which is preliminary data.</text>
</comment>
<organism evidence="7 8">
    <name type="scientific">Trema orientale</name>
    <name type="common">Charcoal tree</name>
    <name type="synonym">Celtis orientalis</name>
    <dbReference type="NCBI Taxonomy" id="63057"/>
    <lineage>
        <taxon>Eukaryota</taxon>
        <taxon>Viridiplantae</taxon>
        <taxon>Streptophyta</taxon>
        <taxon>Embryophyta</taxon>
        <taxon>Tracheophyta</taxon>
        <taxon>Spermatophyta</taxon>
        <taxon>Magnoliopsida</taxon>
        <taxon>eudicotyledons</taxon>
        <taxon>Gunneridae</taxon>
        <taxon>Pentapetalae</taxon>
        <taxon>rosids</taxon>
        <taxon>fabids</taxon>
        <taxon>Rosales</taxon>
        <taxon>Cannabaceae</taxon>
        <taxon>Trema</taxon>
    </lineage>
</organism>
<evidence type="ECO:0000256" key="3">
    <source>
        <dbReference type="ARBA" id="ARBA00023125"/>
    </source>
</evidence>
<proteinExistence type="predicted"/>
<keyword evidence="3" id="KW-0238">DNA-binding</keyword>